<dbReference type="PANTHER" id="PTHR47992">
    <property type="entry name" value="PROTEIN PHOSPHATASE"/>
    <property type="match status" value="1"/>
</dbReference>
<name>A0A841JW98_9BACT</name>
<dbReference type="CDD" id="cd00143">
    <property type="entry name" value="PP2Cc"/>
    <property type="match status" value="1"/>
</dbReference>
<keyword evidence="2" id="KW-0378">Hydrolase</keyword>
<organism evidence="2 3">
    <name type="scientific">Silvibacterium bohemicum</name>
    <dbReference type="NCBI Taxonomy" id="1577686"/>
    <lineage>
        <taxon>Bacteria</taxon>
        <taxon>Pseudomonadati</taxon>
        <taxon>Acidobacteriota</taxon>
        <taxon>Terriglobia</taxon>
        <taxon>Terriglobales</taxon>
        <taxon>Acidobacteriaceae</taxon>
        <taxon>Silvibacterium</taxon>
    </lineage>
</organism>
<protein>
    <submittedName>
        <fullName evidence="2">Protein phosphatase</fullName>
        <ecNumber evidence="2">3.1.3.16</ecNumber>
    </submittedName>
</protein>
<dbReference type="Proteomes" id="UP000538666">
    <property type="component" value="Unassembled WGS sequence"/>
</dbReference>
<evidence type="ECO:0000259" key="1">
    <source>
        <dbReference type="PROSITE" id="PS51746"/>
    </source>
</evidence>
<feature type="domain" description="PPM-type phosphatase" evidence="1">
    <location>
        <begin position="8"/>
        <end position="247"/>
    </location>
</feature>
<dbReference type="InterPro" id="IPR036457">
    <property type="entry name" value="PPM-type-like_dom_sf"/>
</dbReference>
<dbReference type="SMART" id="SM00331">
    <property type="entry name" value="PP2C_SIG"/>
    <property type="match status" value="1"/>
</dbReference>
<dbReference type="EMBL" id="JACHEK010000002">
    <property type="protein sequence ID" value="MBB6143251.1"/>
    <property type="molecule type" value="Genomic_DNA"/>
</dbReference>
<proteinExistence type="predicted"/>
<dbReference type="InterPro" id="IPR001932">
    <property type="entry name" value="PPM-type_phosphatase-like_dom"/>
</dbReference>
<dbReference type="Pfam" id="PF13672">
    <property type="entry name" value="PP2C_2"/>
    <property type="match status" value="1"/>
</dbReference>
<dbReference type="OrthoDB" id="9801841at2"/>
<comment type="caution">
    <text evidence="2">The sequence shown here is derived from an EMBL/GenBank/DDBJ whole genome shotgun (WGS) entry which is preliminary data.</text>
</comment>
<dbReference type="AlphaFoldDB" id="A0A841JW98"/>
<evidence type="ECO:0000313" key="3">
    <source>
        <dbReference type="Proteomes" id="UP000538666"/>
    </source>
</evidence>
<dbReference type="EC" id="3.1.3.16" evidence="2"/>
<dbReference type="NCBIfam" id="NF033484">
    <property type="entry name" value="Stp1_PP2C_phos"/>
    <property type="match status" value="1"/>
</dbReference>
<dbReference type="InterPro" id="IPR015655">
    <property type="entry name" value="PP2C"/>
</dbReference>
<dbReference type="SUPFAM" id="SSF81606">
    <property type="entry name" value="PP2C-like"/>
    <property type="match status" value="1"/>
</dbReference>
<dbReference type="Gene3D" id="3.60.40.10">
    <property type="entry name" value="PPM-type phosphatase domain"/>
    <property type="match status" value="1"/>
</dbReference>
<keyword evidence="3" id="KW-1185">Reference proteome</keyword>
<dbReference type="GO" id="GO:0004722">
    <property type="term" value="F:protein serine/threonine phosphatase activity"/>
    <property type="evidence" value="ECO:0007669"/>
    <property type="project" value="UniProtKB-EC"/>
</dbReference>
<dbReference type="RefSeq" id="WP_050062153.1">
    <property type="nucleotide sequence ID" value="NZ_JACHEK010000002.1"/>
</dbReference>
<accession>A0A841JW98</accession>
<dbReference type="SMART" id="SM00332">
    <property type="entry name" value="PP2Cc"/>
    <property type="match status" value="1"/>
</dbReference>
<reference evidence="2 3" key="1">
    <citation type="submission" date="2020-08" db="EMBL/GenBank/DDBJ databases">
        <title>Genomic Encyclopedia of Type Strains, Phase IV (KMG-IV): sequencing the most valuable type-strain genomes for metagenomic binning, comparative biology and taxonomic classification.</title>
        <authorList>
            <person name="Goeker M."/>
        </authorList>
    </citation>
    <scope>NUCLEOTIDE SEQUENCE [LARGE SCALE GENOMIC DNA]</scope>
    <source>
        <strain evidence="2 3">DSM 103733</strain>
    </source>
</reference>
<gene>
    <name evidence="2" type="ORF">HNQ77_001195</name>
</gene>
<evidence type="ECO:0000313" key="2">
    <source>
        <dbReference type="EMBL" id="MBB6143251.1"/>
    </source>
</evidence>
<sequence>MQTPTKLEAAACSHTGSVRTTNEDSFGYCLDAGAFVVCDGMGGAAAGEIASRLAVDTLIERICDTERDAHTQGVLEAAIEAANRLVYVRSERDTALHGMGTTLVAAVIVGDKAVIAHVGDSRCYLFRHRQLLRQTNDHSLVDEQVRLGQLTQDEADRSPLRNVITRAIGTQKTVAPETSEIDLQPGDLLLLCSDGLTRELPDDRITELLNRMLEGGQEDVEALSSGLVEAANQAGGHDNITCIVTRMPADIIR</sequence>
<dbReference type="PROSITE" id="PS51746">
    <property type="entry name" value="PPM_2"/>
    <property type="match status" value="1"/>
</dbReference>